<reference evidence="1 2" key="1">
    <citation type="submission" date="2021-06" db="EMBL/GenBank/DDBJ databases">
        <title>Actinomycetes sequencing.</title>
        <authorList>
            <person name="Shan Q."/>
        </authorList>
    </citation>
    <scope>NUCLEOTIDE SEQUENCE [LARGE SCALE GENOMIC DNA]</scope>
    <source>
        <strain evidence="1 2">NEAU-G5</strain>
    </source>
</reference>
<dbReference type="EMBL" id="JAHKNI010000004">
    <property type="protein sequence ID" value="MBU3062722.1"/>
    <property type="molecule type" value="Genomic_DNA"/>
</dbReference>
<sequence length="262" mass="26113">MPNGIFNTNAANTAAVLATATGAGPGSNAVHATTTSPSDSAVYGEHTGTGIGVFGRGGIDGGEGVFGQVDNTTASGVYGKNQSAGNGGIGVSAESVNGIGLVSTGGILAGLFQGDIRVTGDVYLTGGDCAEQFDISAVGQSEPGTVMVISSSGKTLEPSCRPYDTKVAGVISGAGNCRPGIVLDKQISDAKRADIALIGRVYCKVDADVAPITVGDLLTTSDIQGHAMKAVDERRSFGAVIGKALQPLDTGRGLIPIMVALQ</sequence>
<keyword evidence="2" id="KW-1185">Reference proteome</keyword>
<dbReference type="RefSeq" id="WP_215917620.1">
    <property type="nucleotide sequence ID" value="NZ_JAHKNI010000004.1"/>
</dbReference>
<protein>
    <submittedName>
        <fullName evidence="1">Uncharacterized protein</fullName>
    </submittedName>
</protein>
<evidence type="ECO:0000313" key="1">
    <source>
        <dbReference type="EMBL" id="MBU3062722.1"/>
    </source>
</evidence>
<dbReference type="Proteomes" id="UP000733379">
    <property type="component" value="Unassembled WGS sequence"/>
</dbReference>
<evidence type="ECO:0000313" key="2">
    <source>
        <dbReference type="Proteomes" id="UP000733379"/>
    </source>
</evidence>
<organism evidence="1 2">
    <name type="scientific">Nocardia albiluteola</name>
    <dbReference type="NCBI Taxonomy" id="2842303"/>
    <lineage>
        <taxon>Bacteria</taxon>
        <taxon>Bacillati</taxon>
        <taxon>Actinomycetota</taxon>
        <taxon>Actinomycetes</taxon>
        <taxon>Mycobacteriales</taxon>
        <taxon>Nocardiaceae</taxon>
        <taxon>Nocardia</taxon>
    </lineage>
</organism>
<comment type="caution">
    <text evidence="1">The sequence shown here is derived from an EMBL/GenBank/DDBJ whole genome shotgun (WGS) entry which is preliminary data.</text>
</comment>
<name>A0ABS6AXE1_9NOCA</name>
<accession>A0ABS6AXE1</accession>
<proteinExistence type="predicted"/>
<gene>
    <name evidence="1" type="ORF">KO481_14470</name>
</gene>